<dbReference type="AlphaFoldDB" id="Q9M7P8"/>
<feature type="domain" description="CRESS-DNA virus Rep endonuclease" evidence="11">
    <location>
        <begin position="12"/>
        <end position="116"/>
    </location>
</feature>
<keyword evidence="10" id="KW-0238">DNA-binding</keyword>
<dbReference type="PROSITE" id="PS52020">
    <property type="entry name" value="CRESS_DNA_REP"/>
    <property type="match status" value="1"/>
</dbReference>
<evidence type="ECO:0000256" key="1">
    <source>
        <dbReference type="ARBA" id="ARBA00022679"/>
    </source>
</evidence>
<evidence type="ECO:0000256" key="8">
    <source>
        <dbReference type="ARBA" id="ARBA00022801"/>
    </source>
</evidence>
<keyword evidence="3" id="KW-0235">DNA replication</keyword>
<evidence type="ECO:0000256" key="9">
    <source>
        <dbReference type="ARBA" id="ARBA00023124"/>
    </source>
</evidence>
<dbReference type="GO" id="GO:0016787">
    <property type="term" value="F:hydrolase activity"/>
    <property type="evidence" value="ECO:0007669"/>
    <property type="project" value="UniProtKB-KW"/>
</dbReference>
<dbReference type="Pfam" id="PF00799">
    <property type="entry name" value="Gemini_AL1"/>
    <property type="match status" value="1"/>
</dbReference>
<dbReference type="GO" id="GO:0003677">
    <property type="term" value="F:DNA binding"/>
    <property type="evidence" value="ECO:0007669"/>
    <property type="project" value="UniProtKB-KW"/>
</dbReference>
<name>Q9M7P8_9RHOD</name>
<evidence type="ECO:0000256" key="10">
    <source>
        <dbReference type="ARBA" id="ARBA00023125"/>
    </source>
</evidence>
<dbReference type="GO" id="GO:0004519">
    <property type="term" value="F:endonuclease activity"/>
    <property type="evidence" value="ECO:0007669"/>
    <property type="project" value="UniProtKB-KW"/>
</dbReference>
<keyword evidence="9" id="KW-0190">Covalent protein-DNA linkage</keyword>
<dbReference type="SUPFAM" id="SSF52540">
    <property type="entry name" value="P-loop containing nucleoside triphosphate hydrolases"/>
    <property type="match status" value="1"/>
</dbReference>
<keyword evidence="8" id="KW-0378">Hydrolase</keyword>
<dbReference type="GO" id="GO:0000166">
    <property type="term" value="F:nucleotide binding"/>
    <property type="evidence" value="ECO:0007669"/>
    <property type="project" value="UniProtKB-KW"/>
</dbReference>
<sequence>MVNLKKKKPSFRLNARLFFLTYPCQSGLTKELILRELRKIVSDIHTVVVSKERGESGDGYDHFHVLLEAKTKKNYKDPRCFDILGVHGKYETVRNRKRSLKYICKEGDVVSENVDVTKALLSAFKKPFDRFVFKCKYLDENPSRLIAEAKNSDEYNQDYFEIYVDYLSSPKRYEKFIAEYRKDSTIPPKRLWIHKLKMSELMDWAEKIVEEGVVEKSLYIHGKPGIGKTNMARLMFNDKIAIIKHLDKLKEASVDQSVAIGFDDVNLKSGKYTREDCINIVDGEVGSQIDVKYGMVVLEPYVPKVFISNLLPEMVYKGYDKAVERRLRIIYLESAEGLFQAIYKHERDVPLESKDDYVEMHESTFGFLVEWVQKKRGL</sequence>
<keyword evidence="4" id="KW-0540">Nuclease</keyword>
<dbReference type="EMBL" id="AF106328">
    <property type="protein sequence ID" value="AAF36424.1"/>
    <property type="molecule type" value="Genomic_DNA"/>
</dbReference>
<evidence type="ECO:0000256" key="6">
    <source>
        <dbReference type="ARBA" id="ARBA00022741"/>
    </source>
</evidence>
<evidence type="ECO:0000256" key="4">
    <source>
        <dbReference type="ARBA" id="ARBA00022722"/>
    </source>
</evidence>
<dbReference type="GO" id="GO:0046872">
    <property type="term" value="F:metal ion binding"/>
    <property type="evidence" value="ECO:0007669"/>
    <property type="project" value="UniProtKB-KW"/>
</dbReference>
<dbReference type="InterPro" id="IPR027417">
    <property type="entry name" value="P-loop_NTPase"/>
</dbReference>
<evidence type="ECO:0000256" key="5">
    <source>
        <dbReference type="ARBA" id="ARBA00022723"/>
    </source>
</evidence>
<reference evidence="12" key="1">
    <citation type="submission" date="1998-11" db="EMBL/GenBank/DDBJ databases">
        <title>Sequence signatures of flowering plant geminiviruses are found in dsDNA plasmids of the evolutionarily ancient red alga Porphyra.</title>
        <authorList>
            <person name="Moon D.A."/>
            <person name="Goff L.G."/>
        </authorList>
    </citation>
    <scope>NUCLEOTIDE SEQUENCE</scope>
</reference>
<proteinExistence type="predicted"/>
<dbReference type="Gene3D" id="3.40.1310.20">
    <property type="match status" value="1"/>
</dbReference>
<dbReference type="Gene3D" id="3.40.50.300">
    <property type="entry name" value="P-loop containing nucleotide triphosphate hydrolases"/>
    <property type="match status" value="1"/>
</dbReference>
<evidence type="ECO:0000256" key="3">
    <source>
        <dbReference type="ARBA" id="ARBA00022705"/>
    </source>
</evidence>
<evidence type="ECO:0000259" key="11">
    <source>
        <dbReference type="PROSITE" id="PS52020"/>
    </source>
</evidence>
<keyword evidence="2" id="KW-0548">Nucleotidyltransferase</keyword>
<dbReference type="SUPFAM" id="SSF55464">
    <property type="entry name" value="Origin of replication-binding domain, RBD-like"/>
    <property type="match status" value="1"/>
</dbReference>
<keyword evidence="7" id="KW-0255">Endonuclease</keyword>
<dbReference type="InterPro" id="IPR049912">
    <property type="entry name" value="CRESS_DNA_REP"/>
</dbReference>
<organism evidence="12">
    <name type="scientific">Pyropia pulchra</name>
    <dbReference type="NCBI Taxonomy" id="60925"/>
    <lineage>
        <taxon>Eukaryota</taxon>
        <taxon>Rhodophyta</taxon>
        <taxon>Bangiophyceae</taxon>
        <taxon>Bangiales</taxon>
        <taxon>Bangiaceae</taxon>
        <taxon>Pyropia</taxon>
    </lineage>
</organism>
<evidence type="ECO:0000256" key="7">
    <source>
        <dbReference type="ARBA" id="ARBA00022759"/>
    </source>
</evidence>
<dbReference type="GO" id="GO:0016779">
    <property type="term" value="F:nucleotidyltransferase activity"/>
    <property type="evidence" value="ECO:0007669"/>
    <property type="project" value="UniProtKB-KW"/>
</dbReference>
<dbReference type="InterPro" id="IPR001301">
    <property type="entry name" value="Gemini_AL1_CLV"/>
</dbReference>
<evidence type="ECO:0000313" key="12">
    <source>
        <dbReference type="EMBL" id="AAF36424.1"/>
    </source>
</evidence>
<protein>
    <submittedName>
        <fullName evidence="12">Replicase</fullName>
    </submittedName>
</protein>
<evidence type="ECO:0000256" key="2">
    <source>
        <dbReference type="ARBA" id="ARBA00022695"/>
    </source>
</evidence>
<accession>Q9M7P8</accession>
<dbReference type="GO" id="GO:0005198">
    <property type="term" value="F:structural molecule activity"/>
    <property type="evidence" value="ECO:0007669"/>
    <property type="project" value="InterPro"/>
</dbReference>
<dbReference type="GO" id="GO:0006260">
    <property type="term" value="P:DNA replication"/>
    <property type="evidence" value="ECO:0007669"/>
    <property type="project" value="UniProtKB-KW"/>
</dbReference>
<dbReference type="PRINTS" id="PR00228">
    <property type="entry name" value="GEMCOATCLVL1"/>
</dbReference>
<keyword evidence="5" id="KW-0479">Metal-binding</keyword>
<keyword evidence="1" id="KW-0808">Transferase</keyword>
<keyword evidence="6" id="KW-0547">Nucleotide-binding</keyword>